<keyword evidence="2" id="KW-1185">Reference proteome</keyword>
<evidence type="ECO:0008006" key="3">
    <source>
        <dbReference type="Google" id="ProtNLM"/>
    </source>
</evidence>
<dbReference type="EMBL" id="MU004355">
    <property type="protein sequence ID" value="KAF2655019.1"/>
    <property type="molecule type" value="Genomic_DNA"/>
</dbReference>
<name>A0A6A6T4N5_9PLEO</name>
<dbReference type="InterPro" id="IPR025444">
    <property type="entry name" value="Monooxy_af470"/>
</dbReference>
<accession>A0A6A6T4N5</accession>
<organism evidence="1 2">
    <name type="scientific">Lophiostoma macrostomum CBS 122681</name>
    <dbReference type="NCBI Taxonomy" id="1314788"/>
    <lineage>
        <taxon>Eukaryota</taxon>
        <taxon>Fungi</taxon>
        <taxon>Dikarya</taxon>
        <taxon>Ascomycota</taxon>
        <taxon>Pezizomycotina</taxon>
        <taxon>Dothideomycetes</taxon>
        <taxon>Pleosporomycetidae</taxon>
        <taxon>Pleosporales</taxon>
        <taxon>Lophiostomataceae</taxon>
        <taxon>Lophiostoma</taxon>
    </lineage>
</organism>
<sequence>MLSIKLPSLSSVFRGDDFRLSTWLAMGACLSSVSTLLFPRWVTISVPLLLIFERVLRTYLLTKGVVVNPSNVFRGRWTARIPKEVASDKKQGVVMFILGARTLHPLGRLAPGLKDLGTHFGAAWKDAETNREKWGYLGRAPILYGATGDGGTTMIWLTYWKDLERLQAFAHGESHRLLWDGYLAKRYSNLGIMHETYHADGRDWETIYHDFHPFGMGKYSPNIPETQEYPANVCETGTGEVKFSEDGEELESPLMRAQDPRLKTMFGRLGRN</sequence>
<evidence type="ECO:0000313" key="2">
    <source>
        <dbReference type="Proteomes" id="UP000799324"/>
    </source>
</evidence>
<dbReference type="AlphaFoldDB" id="A0A6A6T4N5"/>
<proteinExistence type="predicted"/>
<protein>
    <recommendedName>
        <fullName evidence="3">DUF4188 domain-containing protein</fullName>
    </recommendedName>
</protein>
<dbReference type="Proteomes" id="UP000799324">
    <property type="component" value="Unassembled WGS sequence"/>
</dbReference>
<reference evidence="1" key="1">
    <citation type="journal article" date="2020" name="Stud. Mycol.">
        <title>101 Dothideomycetes genomes: a test case for predicting lifestyles and emergence of pathogens.</title>
        <authorList>
            <person name="Haridas S."/>
            <person name="Albert R."/>
            <person name="Binder M."/>
            <person name="Bloem J."/>
            <person name="Labutti K."/>
            <person name="Salamov A."/>
            <person name="Andreopoulos B."/>
            <person name="Baker S."/>
            <person name="Barry K."/>
            <person name="Bills G."/>
            <person name="Bluhm B."/>
            <person name="Cannon C."/>
            <person name="Castanera R."/>
            <person name="Culley D."/>
            <person name="Daum C."/>
            <person name="Ezra D."/>
            <person name="Gonzalez J."/>
            <person name="Henrissat B."/>
            <person name="Kuo A."/>
            <person name="Liang C."/>
            <person name="Lipzen A."/>
            <person name="Lutzoni F."/>
            <person name="Magnuson J."/>
            <person name="Mondo S."/>
            <person name="Nolan M."/>
            <person name="Ohm R."/>
            <person name="Pangilinan J."/>
            <person name="Park H.-J."/>
            <person name="Ramirez L."/>
            <person name="Alfaro M."/>
            <person name="Sun H."/>
            <person name="Tritt A."/>
            <person name="Yoshinaga Y."/>
            <person name="Zwiers L.-H."/>
            <person name="Turgeon B."/>
            <person name="Goodwin S."/>
            <person name="Spatafora J."/>
            <person name="Crous P."/>
            <person name="Grigoriev I."/>
        </authorList>
    </citation>
    <scope>NUCLEOTIDE SEQUENCE</scope>
    <source>
        <strain evidence="1">CBS 122681</strain>
    </source>
</reference>
<evidence type="ECO:0000313" key="1">
    <source>
        <dbReference type="EMBL" id="KAF2655019.1"/>
    </source>
</evidence>
<dbReference type="OrthoDB" id="3202396at2759"/>
<gene>
    <name evidence="1" type="ORF">K491DRAFT_679239</name>
</gene>
<dbReference type="Pfam" id="PF13826">
    <property type="entry name" value="Monooxy_af470-like"/>
    <property type="match status" value="1"/>
</dbReference>